<dbReference type="AlphaFoldDB" id="A0A7U2NEI6"/>
<protein>
    <submittedName>
        <fullName evidence="1">Uncharacterized protein</fullName>
    </submittedName>
</protein>
<dbReference type="EMBL" id="CP059075">
    <property type="protein sequence ID" value="QRE03478.1"/>
    <property type="molecule type" value="Genomic_DNA"/>
</dbReference>
<evidence type="ECO:0000313" key="2">
    <source>
        <dbReference type="Proteomes" id="UP000596329"/>
    </source>
</evidence>
<reference evidence="1 2" key="1">
    <citation type="submission" date="2020-07" db="EMBL/GenBank/DDBJ databases">
        <title>Genomic characterization of Flavobacterium psychrophilum strains.</title>
        <authorList>
            <person name="Castillo D."/>
            <person name="Jorgensen J."/>
            <person name="Middelboe M."/>
        </authorList>
    </citation>
    <scope>NUCLEOTIDE SEQUENCE [LARGE SCALE GENOMIC DNA]</scope>
    <source>
        <strain evidence="1 2">FPS-R7</strain>
    </source>
</reference>
<name>A0A7U2NEI6_FLAPS</name>
<dbReference type="RefSeq" id="WP_203095737.1">
    <property type="nucleotide sequence ID" value="NZ_CP059075.1"/>
</dbReference>
<organism evidence="1 2">
    <name type="scientific">Flavobacterium psychrophilum</name>
    <dbReference type="NCBI Taxonomy" id="96345"/>
    <lineage>
        <taxon>Bacteria</taxon>
        <taxon>Pseudomonadati</taxon>
        <taxon>Bacteroidota</taxon>
        <taxon>Flavobacteriia</taxon>
        <taxon>Flavobacteriales</taxon>
        <taxon>Flavobacteriaceae</taxon>
        <taxon>Flavobacterium</taxon>
    </lineage>
</organism>
<gene>
    <name evidence="1" type="ORF">H0H26_11395</name>
</gene>
<accession>A0A7U2NEI6</accession>
<evidence type="ECO:0000313" key="1">
    <source>
        <dbReference type="EMBL" id="QRE03478.1"/>
    </source>
</evidence>
<proteinExistence type="predicted"/>
<sequence>MVDSLEIIKGSFFKNKKGKVVEIYGFTVENEKLSIWTRESYLNSKNEIQHHQELYFIEDINHIEVDNDWLEEFGFKKQITQYYELFKNDEYFLTYDFENKKLGVFINNTRGKMYWIDCNFVNKLQTLIPLLAQTT</sequence>
<dbReference type="Proteomes" id="UP000596329">
    <property type="component" value="Chromosome"/>
</dbReference>